<keyword evidence="1" id="KW-0539">Nucleus</keyword>
<dbReference type="SMART" id="SM00595">
    <property type="entry name" value="MADF"/>
    <property type="match status" value="1"/>
</dbReference>
<dbReference type="GO" id="GO:0003677">
    <property type="term" value="F:DNA binding"/>
    <property type="evidence" value="ECO:0007669"/>
    <property type="project" value="InterPro"/>
</dbReference>
<dbReference type="PANTHER" id="PTHR12243:SF67">
    <property type="entry name" value="COREPRESSOR OF PANGOLIN, ISOFORM A-RELATED"/>
    <property type="match status" value="1"/>
</dbReference>
<accession>A0AAD7YJC9</accession>
<feature type="domain" description="BESS" evidence="3">
    <location>
        <begin position="200"/>
        <end position="239"/>
    </location>
</feature>
<dbReference type="GO" id="GO:0005667">
    <property type="term" value="C:transcription regulator complex"/>
    <property type="evidence" value="ECO:0007669"/>
    <property type="project" value="TreeGrafter"/>
</dbReference>
<dbReference type="GO" id="GO:0005634">
    <property type="term" value="C:nucleus"/>
    <property type="evidence" value="ECO:0007669"/>
    <property type="project" value="UniProtKB-SubCell"/>
</dbReference>
<evidence type="ECO:0000259" key="3">
    <source>
        <dbReference type="PROSITE" id="PS51031"/>
    </source>
</evidence>
<protein>
    <recommendedName>
        <fullName evidence="6">MADF domain-containing protein</fullName>
    </recommendedName>
</protein>
<comment type="caution">
    <text evidence="4">The sequence shown here is derived from an EMBL/GenBank/DDBJ whole genome shotgun (WGS) entry which is preliminary data.</text>
</comment>
<dbReference type="PANTHER" id="PTHR12243">
    <property type="entry name" value="MADF DOMAIN TRANSCRIPTION FACTOR"/>
    <property type="match status" value="1"/>
</dbReference>
<evidence type="ECO:0000256" key="1">
    <source>
        <dbReference type="PROSITE-ProRule" id="PRU00371"/>
    </source>
</evidence>
<evidence type="ECO:0000259" key="2">
    <source>
        <dbReference type="PROSITE" id="PS51029"/>
    </source>
</evidence>
<dbReference type="InterPro" id="IPR006578">
    <property type="entry name" value="MADF-dom"/>
</dbReference>
<proteinExistence type="predicted"/>
<dbReference type="PROSITE" id="PS51031">
    <property type="entry name" value="BESS"/>
    <property type="match status" value="1"/>
</dbReference>
<dbReference type="Pfam" id="PF10545">
    <property type="entry name" value="MADF_DNA_bdg"/>
    <property type="match status" value="1"/>
</dbReference>
<dbReference type="EMBL" id="JARGEI010000017">
    <property type="protein sequence ID" value="KAJ8716900.1"/>
    <property type="molecule type" value="Genomic_DNA"/>
</dbReference>
<evidence type="ECO:0000313" key="4">
    <source>
        <dbReference type="EMBL" id="KAJ8716900.1"/>
    </source>
</evidence>
<gene>
    <name evidence="4" type="ORF">PYW07_003527</name>
</gene>
<sequence length="259" mass="30476">MSDSDTNISMTVQHFSKKMIATRELIRLVRQHQCLWDRCHPSYREKAGKDKAWHEIYLEFEPAYDSLDDHKKNLIGNIITRKWYNVRDSYVKSRKPGIRRPYVYADELTFLDPIYLAEGDRKSNKSYIEEHMDNEDDAEHDNSHNWLQEVFVDIDECADTQVADTPAKRPKLEYGSVGSSKEESEENIISVLANLIQKEEDEDRSFFKSITPSVKKLSESSKFEFRIQVMKLINSLKLRDRQVMKLKRERTSTVESESE</sequence>
<reference evidence="4" key="1">
    <citation type="submission" date="2023-03" db="EMBL/GenBank/DDBJ databases">
        <title>Chromosome-level genomes of two armyworms, Mythimna separata and Mythimna loreyi, provide insights into the biosynthesis and reception of sex pheromones.</title>
        <authorList>
            <person name="Zhao H."/>
        </authorList>
    </citation>
    <scope>NUCLEOTIDE SEQUENCE</scope>
    <source>
        <strain evidence="4">BeijingLab</strain>
        <tissue evidence="4">Pupa</tissue>
    </source>
</reference>
<name>A0AAD7YJC9_MYTSE</name>
<organism evidence="4 5">
    <name type="scientific">Mythimna separata</name>
    <name type="common">Oriental armyworm</name>
    <name type="synonym">Pseudaletia separata</name>
    <dbReference type="NCBI Taxonomy" id="271217"/>
    <lineage>
        <taxon>Eukaryota</taxon>
        <taxon>Metazoa</taxon>
        <taxon>Ecdysozoa</taxon>
        <taxon>Arthropoda</taxon>
        <taxon>Hexapoda</taxon>
        <taxon>Insecta</taxon>
        <taxon>Pterygota</taxon>
        <taxon>Neoptera</taxon>
        <taxon>Endopterygota</taxon>
        <taxon>Lepidoptera</taxon>
        <taxon>Glossata</taxon>
        <taxon>Ditrysia</taxon>
        <taxon>Noctuoidea</taxon>
        <taxon>Noctuidae</taxon>
        <taxon>Noctuinae</taxon>
        <taxon>Hadenini</taxon>
        <taxon>Mythimna</taxon>
    </lineage>
</organism>
<evidence type="ECO:0000313" key="5">
    <source>
        <dbReference type="Proteomes" id="UP001231518"/>
    </source>
</evidence>
<feature type="domain" description="MADF" evidence="2">
    <location>
        <begin position="24"/>
        <end position="116"/>
    </location>
</feature>
<dbReference type="GO" id="GO:0006357">
    <property type="term" value="P:regulation of transcription by RNA polymerase II"/>
    <property type="evidence" value="ECO:0007669"/>
    <property type="project" value="TreeGrafter"/>
</dbReference>
<dbReference type="Proteomes" id="UP001231518">
    <property type="component" value="Chromosome 14"/>
</dbReference>
<dbReference type="InterPro" id="IPR039353">
    <property type="entry name" value="TF_Adf1"/>
</dbReference>
<dbReference type="Pfam" id="PF02944">
    <property type="entry name" value="BESS"/>
    <property type="match status" value="1"/>
</dbReference>
<dbReference type="PROSITE" id="PS51029">
    <property type="entry name" value="MADF"/>
    <property type="match status" value="1"/>
</dbReference>
<comment type="subcellular location">
    <subcellularLocation>
        <location evidence="1">Nucleus</location>
    </subcellularLocation>
</comment>
<keyword evidence="5" id="KW-1185">Reference proteome</keyword>
<evidence type="ECO:0008006" key="6">
    <source>
        <dbReference type="Google" id="ProtNLM"/>
    </source>
</evidence>
<dbReference type="AlphaFoldDB" id="A0AAD7YJC9"/>
<dbReference type="InterPro" id="IPR004210">
    <property type="entry name" value="BESS_motif"/>
</dbReference>